<feature type="domain" description="Fibronectin type-III" evidence="1">
    <location>
        <begin position="440"/>
        <end position="532"/>
    </location>
</feature>
<dbReference type="AlphaFoldDB" id="A0A382EKT5"/>
<feature type="non-terminal residue" evidence="2">
    <location>
        <position position="1"/>
    </location>
</feature>
<accession>A0A382EKT5</accession>
<dbReference type="SUPFAM" id="SSF49265">
    <property type="entry name" value="Fibronectin type III"/>
    <property type="match status" value="1"/>
</dbReference>
<dbReference type="CDD" id="cd00063">
    <property type="entry name" value="FN3"/>
    <property type="match status" value="1"/>
</dbReference>
<proteinExistence type="predicted"/>
<dbReference type="InterPro" id="IPR036116">
    <property type="entry name" value="FN3_sf"/>
</dbReference>
<feature type="non-terminal residue" evidence="2">
    <location>
        <position position="558"/>
    </location>
</feature>
<gene>
    <name evidence="2" type="ORF">METZ01_LOCUS203377</name>
</gene>
<dbReference type="PROSITE" id="PS50853">
    <property type="entry name" value="FN3"/>
    <property type="match status" value="1"/>
</dbReference>
<dbReference type="Gene3D" id="2.60.40.10">
    <property type="entry name" value="Immunoglobulins"/>
    <property type="match status" value="1"/>
</dbReference>
<dbReference type="InterPro" id="IPR003961">
    <property type="entry name" value="FN3_dom"/>
</dbReference>
<organism evidence="2">
    <name type="scientific">marine metagenome</name>
    <dbReference type="NCBI Taxonomy" id="408172"/>
    <lineage>
        <taxon>unclassified sequences</taxon>
        <taxon>metagenomes</taxon>
        <taxon>ecological metagenomes</taxon>
    </lineage>
</organism>
<evidence type="ECO:0000313" key="2">
    <source>
        <dbReference type="EMBL" id="SVB50523.1"/>
    </source>
</evidence>
<protein>
    <recommendedName>
        <fullName evidence="1">Fibronectin type-III domain-containing protein</fullName>
    </recommendedName>
</protein>
<dbReference type="EMBL" id="UINC01044707">
    <property type="protein sequence ID" value="SVB50523.1"/>
    <property type="molecule type" value="Genomic_DNA"/>
</dbReference>
<dbReference type="InterPro" id="IPR013783">
    <property type="entry name" value="Ig-like_fold"/>
</dbReference>
<evidence type="ECO:0000259" key="1">
    <source>
        <dbReference type="PROSITE" id="PS50853"/>
    </source>
</evidence>
<name>A0A382EKT5_9ZZZZ</name>
<sequence>NLQIKDQVGGTIIMDTEETLSDGSKVKYESYAVQSFKEDDLTFYRLLVKETSTADEEESNFWQSYVIDSNGVLDWGTYTFSPLPSIFEQGFNQDINGNGEIDVTGSGSNATDVNTDSTGVRLQTDADLILYIKSGADRLPIKDDTGGFVQLEESIEFRDGFKFSVIPYAIEQLPDETYKLAVKNVSEDPNEGIFITWDLFTVSKTGVIDIRNKVFKEDSELNEREFNQDLNGDGALSSGVSKVNSKLSKLVTEGTTSAEIMEKFGKSAESDFLTVEGKDGQGVTLFSEGEKNGSKSNYEIEVEVAKVLNNSTIRQAKEDLGLEGNAELTPMTDLLSFTIAIDDPNKFGKIHRMTFAIPEGTENASYMKQNPISLDYFLFEYDVKTGEGARIESSDPTQDLNDMLVVYIRDNGKFDDDKREGYIMDPGAPVIQDELTAPDAPSGVIVANDGLAKIIVSWTDNSTNETGFRVERKEGANGSWTLIASESANTTQYVDTTVSSDTTYFYRVAATGEGTIISAYLESPEVQSVAEDGGGNSSLPTITLNGESLYIFTVGEII</sequence>
<reference evidence="2" key="1">
    <citation type="submission" date="2018-05" db="EMBL/GenBank/DDBJ databases">
        <authorList>
            <person name="Lanie J.A."/>
            <person name="Ng W.-L."/>
            <person name="Kazmierczak K.M."/>
            <person name="Andrzejewski T.M."/>
            <person name="Davidsen T.M."/>
            <person name="Wayne K.J."/>
            <person name="Tettelin H."/>
            <person name="Glass J.I."/>
            <person name="Rusch D."/>
            <person name="Podicherti R."/>
            <person name="Tsui H.-C.T."/>
            <person name="Winkler M.E."/>
        </authorList>
    </citation>
    <scope>NUCLEOTIDE SEQUENCE</scope>
</reference>